<proteinExistence type="inferred from homology"/>
<accession>A0A4R8GVA5</accession>
<sequence length="79" mass="8443">MKVFKTSGVCAREIRFKINDKNIIEKVSFIGGCNGNQSAISALAEGQTVKEVANKLAGIECRNGTSCPDQLSKALKKLA</sequence>
<keyword evidence="8" id="KW-1185">Reference proteome</keyword>
<dbReference type="InterPro" id="IPR024434">
    <property type="entry name" value="TSCPD_dom"/>
</dbReference>
<protein>
    <recommendedName>
        <fullName evidence="2">ribonucleoside-diphosphate reductase</fullName>
        <ecNumber evidence="2">1.17.4.1</ecNumber>
    </recommendedName>
</protein>
<evidence type="ECO:0000313" key="7">
    <source>
        <dbReference type="EMBL" id="TDX48898.1"/>
    </source>
</evidence>
<dbReference type="EC" id="1.17.4.1" evidence="2"/>
<dbReference type="GO" id="GO:0000166">
    <property type="term" value="F:nucleotide binding"/>
    <property type="evidence" value="ECO:0007669"/>
    <property type="project" value="UniProtKB-KW"/>
</dbReference>
<dbReference type="InterPro" id="IPR023806">
    <property type="entry name" value="CHP03905"/>
</dbReference>
<keyword evidence="4" id="KW-0547">Nucleotide-binding</keyword>
<evidence type="ECO:0000313" key="8">
    <source>
        <dbReference type="Proteomes" id="UP000295832"/>
    </source>
</evidence>
<evidence type="ECO:0000256" key="2">
    <source>
        <dbReference type="ARBA" id="ARBA00012274"/>
    </source>
</evidence>
<comment type="caution">
    <text evidence="7">The sequence shown here is derived from an EMBL/GenBank/DDBJ whole genome shotgun (WGS) entry which is preliminary data.</text>
</comment>
<dbReference type="RefSeq" id="WP_134117771.1">
    <property type="nucleotide sequence ID" value="NZ_SOEG01000024.1"/>
</dbReference>
<dbReference type="AlphaFoldDB" id="A0A4R8GVA5"/>
<comment type="similarity">
    <text evidence="1">Belongs to the ribonucleoside diphosphate reductase class-2 family.</text>
</comment>
<feature type="domain" description="TSCPD" evidence="6">
    <location>
        <begin position="6"/>
        <end position="77"/>
    </location>
</feature>
<evidence type="ECO:0000256" key="3">
    <source>
        <dbReference type="ARBA" id="ARBA00022634"/>
    </source>
</evidence>
<dbReference type="STRING" id="926561.GCA_000379025_02081"/>
<dbReference type="GO" id="GO:0004748">
    <property type="term" value="F:ribonucleoside-diphosphate reductase activity, thioredoxin disulfide as acceptor"/>
    <property type="evidence" value="ECO:0007669"/>
    <property type="project" value="UniProtKB-EC"/>
</dbReference>
<dbReference type="GO" id="GO:0071897">
    <property type="term" value="P:DNA biosynthetic process"/>
    <property type="evidence" value="ECO:0007669"/>
    <property type="project" value="UniProtKB-KW"/>
</dbReference>
<evidence type="ECO:0000256" key="1">
    <source>
        <dbReference type="ARBA" id="ARBA00007405"/>
    </source>
</evidence>
<evidence type="ECO:0000259" key="6">
    <source>
        <dbReference type="Pfam" id="PF12637"/>
    </source>
</evidence>
<dbReference type="Proteomes" id="UP000295832">
    <property type="component" value="Unassembled WGS sequence"/>
</dbReference>
<keyword evidence="3" id="KW-0237">DNA synthesis</keyword>
<name>A0A4R8GVA5_9FIRM</name>
<organism evidence="7 8">
    <name type="scientific">Orenia marismortui</name>
    <dbReference type="NCBI Taxonomy" id="46469"/>
    <lineage>
        <taxon>Bacteria</taxon>
        <taxon>Bacillati</taxon>
        <taxon>Bacillota</taxon>
        <taxon>Clostridia</taxon>
        <taxon>Halanaerobiales</taxon>
        <taxon>Halobacteroidaceae</taxon>
        <taxon>Orenia</taxon>
    </lineage>
</organism>
<gene>
    <name evidence="7" type="ORF">C7959_1246</name>
</gene>
<comment type="catalytic activity">
    <reaction evidence="5">
        <text>a 2'-deoxyribonucleoside 5'-diphosphate + [thioredoxin]-disulfide + H2O = a ribonucleoside 5'-diphosphate + [thioredoxin]-dithiol</text>
        <dbReference type="Rhea" id="RHEA:23252"/>
        <dbReference type="Rhea" id="RHEA-COMP:10698"/>
        <dbReference type="Rhea" id="RHEA-COMP:10700"/>
        <dbReference type="ChEBI" id="CHEBI:15377"/>
        <dbReference type="ChEBI" id="CHEBI:29950"/>
        <dbReference type="ChEBI" id="CHEBI:50058"/>
        <dbReference type="ChEBI" id="CHEBI:57930"/>
        <dbReference type="ChEBI" id="CHEBI:73316"/>
        <dbReference type="EC" id="1.17.4.1"/>
    </reaction>
</comment>
<evidence type="ECO:0000256" key="4">
    <source>
        <dbReference type="ARBA" id="ARBA00022741"/>
    </source>
</evidence>
<reference evidence="7 8" key="1">
    <citation type="submission" date="2019-03" db="EMBL/GenBank/DDBJ databases">
        <title>Subsurface microbial communities from deep shales in Ohio and West Virginia, USA.</title>
        <authorList>
            <person name="Wrighton K."/>
        </authorList>
    </citation>
    <scope>NUCLEOTIDE SEQUENCE [LARGE SCALE GENOMIC DNA]</scope>
    <source>
        <strain evidence="7 8">MSL 6dP</strain>
    </source>
</reference>
<dbReference type="NCBIfam" id="TIGR03905">
    <property type="entry name" value="TIGR03905_4_Cys"/>
    <property type="match status" value="1"/>
</dbReference>
<evidence type="ECO:0000256" key="5">
    <source>
        <dbReference type="ARBA" id="ARBA00047754"/>
    </source>
</evidence>
<dbReference type="Pfam" id="PF12637">
    <property type="entry name" value="TSCPD"/>
    <property type="match status" value="1"/>
</dbReference>
<dbReference type="EMBL" id="SOEG01000024">
    <property type="protein sequence ID" value="TDX48898.1"/>
    <property type="molecule type" value="Genomic_DNA"/>
</dbReference>